<dbReference type="PANTHER" id="PTHR43861">
    <property type="entry name" value="TRANS-ACONITATE 2-METHYLTRANSFERASE-RELATED"/>
    <property type="match status" value="1"/>
</dbReference>
<proteinExistence type="predicted"/>
<dbReference type="Gene3D" id="3.40.50.150">
    <property type="entry name" value="Vaccinia Virus protein VP39"/>
    <property type="match status" value="1"/>
</dbReference>
<evidence type="ECO:0000313" key="2">
    <source>
        <dbReference type="EMBL" id="SKA76880.1"/>
    </source>
</evidence>
<dbReference type="Pfam" id="PF13847">
    <property type="entry name" value="Methyltransf_31"/>
    <property type="match status" value="1"/>
</dbReference>
<dbReference type="PANTHER" id="PTHR43861:SF1">
    <property type="entry name" value="TRANS-ACONITATE 2-METHYLTRANSFERASE"/>
    <property type="match status" value="1"/>
</dbReference>
<dbReference type="AlphaFoldDB" id="A0A1T4WHV2"/>
<evidence type="ECO:0000313" key="3">
    <source>
        <dbReference type="Proteomes" id="UP000190460"/>
    </source>
</evidence>
<dbReference type="GO" id="GO:0016740">
    <property type="term" value="F:transferase activity"/>
    <property type="evidence" value="ECO:0007669"/>
    <property type="project" value="UniProtKB-KW"/>
</dbReference>
<dbReference type="SUPFAM" id="SSF53335">
    <property type="entry name" value="S-adenosyl-L-methionine-dependent methyltransferases"/>
    <property type="match status" value="1"/>
</dbReference>
<dbReference type="RefSeq" id="WP_078922159.1">
    <property type="nucleotide sequence ID" value="NZ_FUYB01000006.1"/>
</dbReference>
<dbReference type="STRING" id="92487.SAMN02745130_01686"/>
<protein>
    <submittedName>
        <fullName evidence="2">S-adenosylmethionine-diacylgycerolhomoserine-N-methlytransferase</fullName>
    </submittedName>
</protein>
<keyword evidence="3" id="KW-1185">Reference proteome</keyword>
<gene>
    <name evidence="2" type="ORF">SAMN02745130_01686</name>
</gene>
<reference evidence="2 3" key="1">
    <citation type="submission" date="2017-02" db="EMBL/GenBank/DDBJ databases">
        <authorList>
            <person name="Peterson S.W."/>
        </authorList>
    </citation>
    <scope>NUCLEOTIDE SEQUENCE [LARGE SCALE GENOMIC DNA]</scope>
    <source>
        <strain evidence="2 3">ATCC 49788</strain>
    </source>
</reference>
<sequence>MDSLDASLRMDQQYRYQRYIYDLSRKYYLLGRDTLLKDLPIQADEAVLEIGCGTGRNLVKLAYRYPAARFYGVDASNLMLARAEKNLQRTLYAHSIQLHQGLAEQISWRDLGLDEPLDHIIFSYVLSMIPGWPAVLEHALTLLKPQGCLHIVDFSDQAELPRWFRTALFTWLTWFNVHPEPRILQSLEELAMFSGANLKIKHLSGRYAFLAVYRKQDSHFEPPSKLPQMTNYLGI</sequence>
<evidence type="ECO:0000259" key="1">
    <source>
        <dbReference type="Pfam" id="PF13847"/>
    </source>
</evidence>
<feature type="domain" description="Methyltransferase" evidence="1">
    <location>
        <begin position="43"/>
        <end position="162"/>
    </location>
</feature>
<organism evidence="2 3">
    <name type="scientific">Thiothrix eikelboomii</name>
    <dbReference type="NCBI Taxonomy" id="92487"/>
    <lineage>
        <taxon>Bacteria</taxon>
        <taxon>Pseudomonadati</taxon>
        <taxon>Pseudomonadota</taxon>
        <taxon>Gammaproteobacteria</taxon>
        <taxon>Thiotrichales</taxon>
        <taxon>Thiotrichaceae</taxon>
        <taxon>Thiothrix</taxon>
    </lineage>
</organism>
<dbReference type="InterPro" id="IPR029063">
    <property type="entry name" value="SAM-dependent_MTases_sf"/>
</dbReference>
<dbReference type="Proteomes" id="UP000190460">
    <property type="component" value="Unassembled WGS sequence"/>
</dbReference>
<dbReference type="EMBL" id="FUYB01000006">
    <property type="protein sequence ID" value="SKA76880.1"/>
    <property type="molecule type" value="Genomic_DNA"/>
</dbReference>
<keyword evidence="2" id="KW-0808">Transferase</keyword>
<dbReference type="InterPro" id="IPR025714">
    <property type="entry name" value="Methyltranfer_dom"/>
</dbReference>
<accession>A0A1T4WHV2</accession>
<dbReference type="CDD" id="cd02440">
    <property type="entry name" value="AdoMet_MTases"/>
    <property type="match status" value="1"/>
</dbReference>
<name>A0A1T4WHV2_9GAMM</name>
<dbReference type="OrthoDB" id="9791837at2"/>